<accession>A0ABS2GKH7</accession>
<evidence type="ECO:0008006" key="5">
    <source>
        <dbReference type="Google" id="ProtNLM"/>
    </source>
</evidence>
<dbReference type="PROSITE" id="PS51257">
    <property type="entry name" value="PROKAR_LIPOPROTEIN"/>
    <property type="match status" value="1"/>
</dbReference>
<feature type="chain" id="PRO_5047329105" description="DUF3828 domain-containing protein" evidence="2">
    <location>
        <begin position="25"/>
        <end position="349"/>
    </location>
</feature>
<protein>
    <recommendedName>
        <fullName evidence="5">DUF3828 domain-containing protein</fullName>
    </recommendedName>
</protein>
<organism evidence="3 4">
    <name type="scientific">Hydrogenoanaerobacterium saccharovorans</name>
    <dbReference type="NCBI Taxonomy" id="474960"/>
    <lineage>
        <taxon>Bacteria</taxon>
        <taxon>Bacillati</taxon>
        <taxon>Bacillota</taxon>
        <taxon>Clostridia</taxon>
        <taxon>Eubacteriales</taxon>
        <taxon>Oscillospiraceae</taxon>
        <taxon>Hydrogenoanaerobacterium</taxon>
    </lineage>
</organism>
<keyword evidence="2" id="KW-0732">Signal</keyword>
<proteinExistence type="predicted"/>
<name>A0ABS2GKH7_9FIRM</name>
<keyword evidence="4" id="KW-1185">Reference proteome</keyword>
<comment type="caution">
    <text evidence="3">The sequence shown here is derived from an EMBL/GenBank/DDBJ whole genome shotgun (WGS) entry which is preliminary data.</text>
</comment>
<dbReference type="EMBL" id="JACSNR010000003">
    <property type="protein sequence ID" value="MBM6922977.1"/>
    <property type="molecule type" value="Genomic_DNA"/>
</dbReference>
<feature type="compositionally biased region" description="Low complexity" evidence="1">
    <location>
        <begin position="28"/>
        <end position="48"/>
    </location>
</feature>
<evidence type="ECO:0000256" key="2">
    <source>
        <dbReference type="SAM" id="SignalP"/>
    </source>
</evidence>
<gene>
    <name evidence="3" type="ORF">H9X81_04625</name>
</gene>
<evidence type="ECO:0000313" key="3">
    <source>
        <dbReference type="EMBL" id="MBM6922977.1"/>
    </source>
</evidence>
<dbReference type="RefSeq" id="WP_204720204.1">
    <property type="nucleotide sequence ID" value="NZ_JACSNR010000003.1"/>
</dbReference>
<dbReference type="Proteomes" id="UP000724149">
    <property type="component" value="Unassembled WGS sequence"/>
</dbReference>
<evidence type="ECO:0000313" key="4">
    <source>
        <dbReference type="Proteomes" id="UP000724149"/>
    </source>
</evidence>
<evidence type="ECO:0000256" key="1">
    <source>
        <dbReference type="SAM" id="MobiDB-lite"/>
    </source>
</evidence>
<feature type="signal peptide" evidence="2">
    <location>
        <begin position="1"/>
        <end position="24"/>
    </location>
</feature>
<sequence length="349" mass="38566">MWKNRLLCLGLVLCLLLAGCSAQRGESESSQSSEPDSQSSESGSQTSEPAEEKPALPIQDSTGWSEGMAQIIETAAEYFIEQRDGVSDGELTEADVTRLWYLVNTIYDADDVAFADEMAAPPEGVPAGILSKFVDFDEATRYLFTSHGLEQLLSAEMAGEPYIYQAENGEVYHRGPYKTGYSYQNTMTGYRVVSSSPDSAQVEVSWRIAAPLDWEGECPEAFTTLVLKREDNRWKVDSYNFPEASYPEEFTITEEIRVKLTDGVQETTLSDAAEKEQIVARLRGLTLGTVVQEAPAQDCIAIEAVDNGAVYHRSVAPDGRVWDTLYADGEWVLYQADSSFYQGLQSLLA</sequence>
<reference evidence="3 4" key="1">
    <citation type="journal article" date="2021" name="Sci. Rep.">
        <title>The distribution of antibiotic resistance genes in chicken gut microbiota commensals.</title>
        <authorList>
            <person name="Juricova H."/>
            <person name="Matiasovicova J."/>
            <person name="Kubasova T."/>
            <person name="Cejkova D."/>
            <person name="Rychlik I."/>
        </authorList>
    </citation>
    <scope>NUCLEOTIDE SEQUENCE [LARGE SCALE GENOMIC DNA]</scope>
    <source>
        <strain evidence="3 4">An564</strain>
    </source>
</reference>
<feature type="region of interest" description="Disordered" evidence="1">
    <location>
        <begin position="25"/>
        <end position="61"/>
    </location>
</feature>